<reference evidence="1" key="1">
    <citation type="submission" date="2014-09" db="EMBL/GenBank/DDBJ databases">
        <authorList>
            <person name="Magalhaes I.L.F."/>
            <person name="Oliveira U."/>
            <person name="Santos F.R."/>
            <person name="Vidigal T.H.D.A."/>
            <person name="Brescovit A.D."/>
            <person name="Santos A.J."/>
        </authorList>
    </citation>
    <scope>NUCLEOTIDE SEQUENCE</scope>
    <source>
        <tissue evidence="1">Shoot tissue taken approximately 20 cm above the soil surface</tissue>
    </source>
</reference>
<reference evidence="1" key="2">
    <citation type="journal article" date="2015" name="Data Brief">
        <title>Shoot transcriptome of the giant reed, Arundo donax.</title>
        <authorList>
            <person name="Barrero R.A."/>
            <person name="Guerrero F.D."/>
            <person name="Moolhuijzen P."/>
            <person name="Goolsby J.A."/>
            <person name="Tidwell J."/>
            <person name="Bellgard S.E."/>
            <person name="Bellgard M.I."/>
        </authorList>
    </citation>
    <scope>NUCLEOTIDE SEQUENCE</scope>
    <source>
        <tissue evidence="1">Shoot tissue taken approximately 20 cm above the soil surface</tissue>
    </source>
</reference>
<name>A0A0A9A630_ARUDO</name>
<evidence type="ECO:0000313" key="1">
    <source>
        <dbReference type="EMBL" id="JAD44465.1"/>
    </source>
</evidence>
<sequence length="23" mass="2576">MAEITDSGKDILDIILVTEFRVP</sequence>
<protein>
    <submittedName>
        <fullName evidence="1">Uncharacterized protein</fullName>
    </submittedName>
</protein>
<proteinExistence type="predicted"/>
<accession>A0A0A9A630</accession>
<dbReference type="EMBL" id="GBRH01253430">
    <property type="protein sequence ID" value="JAD44465.1"/>
    <property type="molecule type" value="Transcribed_RNA"/>
</dbReference>
<organism evidence="1">
    <name type="scientific">Arundo donax</name>
    <name type="common">Giant reed</name>
    <name type="synonym">Donax arundinaceus</name>
    <dbReference type="NCBI Taxonomy" id="35708"/>
    <lineage>
        <taxon>Eukaryota</taxon>
        <taxon>Viridiplantae</taxon>
        <taxon>Streptophyta</taxon>
        <taxon>Embryophyta</taxon>
        <taxon>Tracheophyta</taxon>
        <taxon>Spermatophyta</taxon>
        <taxon>Magnoliopsida</taxon>
        <taxon>Liliopsida</taxon>
        <taxon>Poales</taxon>
        <taxon>Poaceae</taxon>
        <taxon>PACMAD clade</taxon>
        <taxon>Arundinoideae</taxon>
        <taxon>Arundineae</taxon>
        <taxon>Arundo</taxon>
    </lineage>
</organism>
<dbReference type="AlphaFoldDB" id="A0A0A9A630"/>